<feature type="transmembrane region" description="Helical" evidence="8">
    <location>
        <begin position="173"/>
        <end position="194"/>
    </location>
</feature>
<keyword evidence="10" id="KW-1185">Reference proteome</keyword>
<feature type="transmembrane region" description="Helical" evidence="8">
    <location>
        <begin position="304"/>
        <end position="324"/>
    </location>
</feature>
<dbReference type="CDD" id="cd06579">
    <property type="entry name" value="TM_PBP1_transp_AraH_like"/>
    <property type="match status" value="1"/>
</dbReference>
<accession>A0A3A5KSW2</accession>
<name>A0A3A5KSW2_9HYPH</name>
<gene>
    <name evidence="9" type="ORF">D3227_19845</name>
</gene>
<feature type="transmembrane region" description="Helical" evidence="8">
    <location>
        <begin position="31"/>
        <end position="50"/>
    </location>
</feature>
<dbReference type="InterPro" id="IPR001851">
    <property type="entry name" value="ABC_transp_permease"/>
</dbReference>
<dbReference type="EMBL" id="QZWZ01000015">
    <property type="protein sequence ID" value="RJT36355.1"/>
    <property type="molecule type" value="Genomic_DNA"/>
</dbReference>
<keyword evidence="7 8" id="KW-0472">Membrane</keyword>
<evidence type="ECO:0000256" key="5">
    <source>
        <dbReference type="ARBA" id="ARBA00022692"/>
    </source>
</evidence>
<reference evidence="9 10" key="1">
    <citation type="submission" date="2018-09" db="EMBL/GenBank/DDBJ databases">
        <title>Mesorhizobium carmichaelinearum sp. nov. isolated from Carmichaelinea spp. root nodules in New Zealand.</title>
        <authorList>
            <person name="De Meyer S.E."/>
        </authorList>
    </citation>
    <scope>NUCLEOTIDE SEQUENCE [LARGE SCALE GENOMIC DNA]</scope>
    <source>
        <strain evidence="9 10">ICMP19557</strain>
    </source>
</reference>
<keyword evidence="2" id="KW-0813">Transport</keyword>
<organism evidence="9 10">
    <name type="scientific">Mesorhizobium waimense</name>
    <dbReference type="NCBI Taxonomy" id="1300307"/>
    <lineage>
        <taxon>Bacteria</taxon>
        <taxon>Pseudomonadati</taxon>
        <taxon>Pseudomonadota</taxon>
        <taxon>Alphaproteobacteria</taxon>
        <taxon>Hyphomicrobiales</taxon>
        <taxon>Phyllobacteriaceae</taxon>
        <taxon>Mesorhizobium</taxon>
    </lineage>
</organism>
<dbReference type="Proteomes" id="UP000272706">
    <property type="component" value="Unassembled WGS sequence"/>
</dbReference>
<keyword evidence="6 8" id="KW-1133">Transmembrane helix</keyword>
<evidence type="ECO:0000256" key="8">
    <source>
        <dbReference type="SAM" id="Phobius"/>
    </source>
</evidence>
<evidence type="ECO:0000256" key="4">
    <source>
        <dbReference type="ARBA" id="ARBA00022519"/>
    </source>
</evidence>
<dbReference type="OrthoDB" id="192433at2"/>
<protein>
    <submittedName>
        <fullName evidence="9">ABC transporter permease</fullName>
    </submittedName>
</protein>
<dbReference type="PANTHER" id="PTHR32196">
    <property type="entry name" value="ABC TRANSPORTER PERMEASE PROTEIN YPHD-RELATED-RELATED"/>
    <property type="match status" value="1"/>
</dbReference>
<keyword evidence="5 8" id="KW-0812">Transmembrane</keyword>
<dbReference type="RefSeq" id="WP_120015997.1">
    <property type="nucleotide sequence ID" value="NZ_QZWZ01000015.1"/>
</dbReference>
<feature type="transmembrane region" description="Helical" evidence="8">
    <location>
        <begin position="259"/>
        <end position="292"/>
    </location>
</feature>
<dbReference type="AlphaFoldDB" id="A0A3A5KSW2"/>
<evidence type="ECO:0000313" key="10">
    <source>
        <dbReference type="Proteomes" id="UP000272706"/>
    </source>
</evidence>
<feature type="transmembrane region" description="Helical" evidence="8">
    <location>
        <begin position="127"/>
        <end position="152"/>
    </location>
</feature>
<feature type="transmembrane region" description="Helical" evidence="8">
    <location>
        <begin position="225"/>
        <end position="247"/>
    </location>
</feature>
<keyword evidence="4" id="KW-0997">Cell inner membrane</keyword>
<feature type="transmembrane region" description="Helical" evidence="8">
    <location>
        <begin position="93"/>
        <end position="121"/>
    </location>
</feature>
<feature type="transmembrane region" description="Helical" evidence="8">
    <location>
        <begin position="62"/>
        <end position="81"/>
    </location>
</feature>
<evidence type="ECO:0000256" key="3">
    <source>
        <dbReference type="ARBA" id="ARBA00022475"/>
    </source>
</evidence>
<comment type="caution">
    <text evidence="9">The sequence shown here is derived from an EMBL/GenBank/DDBJ whole genome shotgun (WGS) entry which is preliminary data.</text>
</comment>
<evidence type="ECO:0000256" key="1">
    <source>
        <dbReference type="ARBA" id="ARBA00004651"/>
    </source>
</evidence>
<dbReference type="PANTHER" id="PTHR32196:SF21">
    <property type="entry name" value="ABC TRANSPORTER PERMEASE PROTEIN YPHD-RELATED"/>
    <property type="match status" value="1"/>
</dbReference>
<evidence type="ECO:0000256" key="2">
    <source>
        <dbReference type="ARBA" id="ARBA00022448"/>
    </source>
</evidence>
<proteinExistence type="predicted"/>
<dbReference type="Pfam" id="PF02653">
    <property type="entry name" value="BPD_transp_2"/>
    <property type="match status" value="1"/>
</dbReference>
<keyword evidence="3" id="KW-1003">Cell membrane</keyword>
<dbReference type="GO" id="GO:0022857">
    <property type="term" value="F:transmembrane transporter activity"/>
    <property type="evidence" value="ECO:0007669"/>
    <property type="project" value="InterPro"/>
</dbReference>
<evidence type="ECO:0000313" key="9">
    <source>
        <dbReference type="EMBL" id="RJT36355.1"/>
    </source>
</evidence>
<comment type="subcellular location">
    <subcellularLocation>
        <location evidence="1">Cell membrane</location>
        <topology evidence="1">Multi-pass membrane protein</topology>
    </subcellularLocation>
</comment>
<evidence type="ECO:0000256" key="7">
    <source>
        <dbReference type="ARBA" id="ARBA00023136"/>
    </source>
</evidence>
<evidence type="ECO:0000256" key="6">
    <source>
        <dbReference type="ARBA" id="ARBA00022989"/>
    </source>
</evidence>
<dbReference type="GO" id="GO:0005886">
    <property type="term" value="C:plasma membrane"/>
    <property type="evidence" value="ECO:0007669"/>
    <property type="project" value="UniProtKB-SubCell"/>
</dbReference>
<sequence>MAANEMIGIARQAKPPRQWLKWLTARLEVRMLLLAILIAVTLSFASPYFLTTINVLNLLDQSVVVGIVAIGMTFVILTGGIDLSVGAVAGLTGIIFGLVVPSLGLPVGALVAIVCGGLIGLVSGVLISYFGLAAFVVTLGMMSIGRSLCYIFSGGISISNIPETLSDFVYTKVAFIPMNVFVLLVLYLLAYLYLGYTKGGRTIYAIGSNAEAARTAGLNVVGYAILPYVVSGALSAVSALLLAGKILSVDPLAGNLLELDAIAAVVIGGASLFGGRGSIIGTLIGVFIMVMIRNGLNLMGVSPFWQGSAIGAIIIAAVLVERLVSRRGAR</sequence>